<feature type="region of interest" description="Disordered" evidence="6">
    <location>
        <begin position="1400"/>
        <end position="1479"/>
    </location>
</feature>
<feature type="compositionally biased region" description="Low complexity" evidence="6">
    <location>
        <begin position="1333"/>
        <end position="1344"/>
    </location>
</feature>
<organism evidence="9 10">
    <name type="scientific">Symbiodinium natans</name>
    <dbReference type="NCBI Taxonomy" id="878477"/>
    <lineage>
        <taxon>Eukaryota</taxon>
        <taxon>Sar</taxon>
        <taxon>Alveolata</taxon>
        <taxon>Dinophyceae</taxon>
        <taxon>Suessiales</taxon>
        <taxon>Symbiodiniaceae</taxon>
        <taxon>Symbiodinium</taxon>
    </lineage>
</organism>
<keyword evidence="10" id="KW-1185">Reference proteome</keyword>
<proteinExistence type="predicted"/>
<dbReference type="InterPro" id="IPR014720">
    <property type="entry name" value="dsRBD_dom"/>
</dbReference>
<accession>A0A812KRR6</accession>
<dbReference type="InterPro" id="IPR001650">
    <property type="entry name" value="Helicase_C-like"/>
</dbReference>
<evidence type="ECO:0000313" key="10">
    <source>
        <dbReference type="Proteomes" id="UP000604046"/>
    </source>
</evidence>
<dbReference type="PANTHER" id="PTHR18934:SF99">
    <property type="entry name" value="ATP-DEPENDENT RNA HELICASE DHX37-RELATED"/>
    <property type="match status" value="1"/>
</dbReference>
<sequence length="1600" mass="176566">MELLLLTLRLLLRINPHLRVVLMSATIEASFFGKYFAEFSEDKITPPTPMYVGNRLFDVETFHLEDLAEGKAPAGRQLPPKLMKRTAKFAKKFFPLDLVKASRGQDGDSLEGRFQPRVQIVARELVQEMIPEIAEGGSTILIFVPGYADLLRMHSWLYWNLPTVGSVNMGYVPPKPDQLPEDEDEEEEEDLDEMREMVGMEGPFAAPMPASSSTFSKPEGTAGSLQYRLFALHSQVAQEDQELVLEKPPPGICNVVLATTIAESSLTLPQVIGVIDFCIHKTSVGDPSQMGLARLMAQWCARSACLQREGRAGRTQPGWCIRMVSKMFFEECMMEYDIPEILRTPLTTLYLKAKGIADGLGKVVEGNLALAEQLRLGSGSPGELLSELLAPPGDEAINAAVHKLAQLAVLTEESANARVTVLGRLALYLPLDIQLSRLVWLGCLFGCPAEAIVLAAACNTPSPFLNPSRLGFQDQDDFSSHLRDTAEAWRFFDAGHASEPIASLRLFCAWLRRLKLTPARSNTLARWYRATTMLEKDTAIDSSKMTAFVSFVADLTIRCRDLCSDERDRDLSCRVRADLYGLVQLLRRPDKNREQQKKLTDDSYVPAIGEVFRAPASKIYALLAAAFSDTLLFGSHRLSGQEPLIDALESLGPRAASSQDAVLIPRAPVKRMSDENLAEIIETVSGFKPSQVVSDNKYIAVAFPPDEADETTETTPWVSRRHDTRTMGLGPAQVPRINGLSLAPRMCHMAAGGPRKFNVGELEFARAISPYEVEFTIMHEVRGGRRVMPGLFGEQSSLGFPCHVTDPSRLAKDHFACVASEMMLVESGQAARVNNATLLKPEEVVFVLTTICPSGMTLELGFNQGPGGSAESARASLTGLRLKSSKKNDDRLLLINRNLPAMKVMDKVNAVRAAIMENLVSPAEANSNGQEILLWEDEEAKGDFEDLLGFINQAPTIQELGGDYGAKADPVFWVRHRQRLRLDEGEKATEELEQDDEEEEEEEDVEEDVEDADIRALQPIVVKPYIESQVARKTSDKSPPITHRFECPDCADRFQDWESCREHLLNTGHLDVSTMEAENLAKQQLTKPVRWRCLECFAGFSTWAQMEEHLRETNHLAFGENGNVKRSLCKPRAIPDLDDPVRALSARLKEVGLTEEEAEDKNPEMGFFRSLRTTLSAPSSIPARQELSAEIEELVRDQKGLDMTPKLKLQELGLQEARELIKQMTSNPVPIKNPNAWLMGAIAKRLQRAQSPKARRQPAPVPELAPELEELLRDETDLDTNVKLRLQDLELEQAKELINQMKSNPVKINNRSAWLQRAIDRRAKALEEERPAKAPAPKSQAKALPAKRKYPYQAPTKVPAPKSPAAKVLDQITPDLAPLPKLSKRTSQAKVPQEMGPVVAELPLPPLPPELPPLPKPSAPELPLPPLPNLSLQAESPVPEMAEMPPLPPIGSLSDEGNSTSSTAGKPKPGKAKGKGAKQAKVNLKAFSAKLKKASGDEEQMVALARDVEGADDPKSFLNLLLQKVDGKTPKKMRYRSRADSDKQVEATLAVRGGDVGGGGDLEFVAKAATKKDAEANAARAALRDFRRILEGHRQTAAVS</sequence>
<dbReference type="OrthoDB" id="66977at2759"/>
<feature type="region of interest" description="Disordered" evidence="6">
    <location>
        <begin position="984"/>
        <end position="1010"/>
    </location>
</feature>
<evidence type="ECO:0000256" key="6">
    <source>
        <dbReference type="SAM" id="MobiDB-lite"/>
    </source>
</evidence>
<dbReference type="GO" id="GO:0004386">
    <property type="term" value="F:helicase activity"/>
    <property type="evidence" value="ECO:0007669"/>
    <property type="project" value="UniProtKB-KW"/>
</dbReference>
<evidence type="ECO:0000256" key="4">
    <source>
        <dbReference type="ARBA" id="ARBA00022840"/>
    </source>
</evidence>
<evidence type="ECO:0000259" key="7">
    <source>
        <dbReference type="PROSITE" id="PS50137"/>
    </source>
</evidence>
<dbReference type="SMART" id="SM00490">
    <property type="entry name" value="HELICc"/>
    <property type="match status" value="1"/>
</dbReference>
<gene>
    <name evidence="9" type="primary">spn-E</name>
    <name evidence="9" type="ORF">SNAT2548_LOCUS9743</name>
</gene>
<keyword evidence="5" id="KW-0694">RNA-binding</keyword>
<feature type="domain" description="Helicase C-terminal" evidence="8">
    <location>
        <begin position="186"/>
        <end position="357"/>
    </location>
</feature>
<dbReference type="SMART" id="SM00847">
    <property type="entry name" value="HA2"/>
    <property type="match status" value="1"/>
</dbReference>
<keyword evidence="3" id="KW-0347">Helicase</keyword>
<keyword evidence="2" id="KW-0378">Hydrolase</keyword>
<feature type="compositionally biased region" description="Basic residues" evidence="6">
    <location>
        <begin position="1468"/>
        <end position="1478"/>
    </location>
</feature>
<feature type="region of interest" description="Disordered" evidence="6">
    <location>
        <begin position="1327"/>
        <end position="1346"/>
    </location>
</feature>
<dbReference type="SUPFAM" id="SSF52540">
    <property type="entry name" value="P-loop containing nucleoside triphosphate hydrolases"/>
    <property type="match status" value="1"/>
</dbReference>
<evidence type="ECO:0000256" key="2">
    <source>
        <dbReference type="ARBA" id="ARBA00022801"/>
    </source>
</evidence>
<feature type="compositionally biased region" description="Pro residues" evidence="6">
    <location>
        <begin position="1403"/>
        <end position="1428"/>
    </location>
</feature>
<protein>
    <submittedName>
        <fullName evidence="9">Spn-E protein</fullName>
    </submittedName>
</protein>
<comment type="caution">
    <text evidence="9">The sequence shown here is derived from an EMBL/GenBank/DDBJ whole genome shotgun (WGS) entry which is preliminary data.</text>
</comment>
<dbReference type="Pfam" id="PF00271">
    <property type="entry name" value="Helicase_C"/>
    <property type="match status" value="1"/>
</dbReference>
<dbReference type="Gene3D" id="1.20.120.1080">
    <property type="match status" value="1"/>
</dbReference>
<dbReference type="PROSITE" id="PS00028">
    <property type="entry name" value="ZINC_FINGER_C2H2_1"/>
    <property type="match status" value="2"/>
</dbReference>
<keyword evidence="4" id="KW-0067">ATP-binding</keyword>
<dbReference type="Proteomes" id="UP000604046">
    <property type="component" value="Unassembled WGS sequence"/>
</dbReference>
<dbReference type="SMART" id="SM00355">
    <property type="entry name" value="ZnF_C2H2"/>
    <property type="match status" value="2"/>
</dbReference>
<keyword evidence="1" id="KW-0547">Nucleotide-binding</keyword>
<dbReference type="InterPro" id="IPR013087">
    <property type="entry name" value="Znf_C2H2_type"/>
</dbReference>
<feature type="domain" description="DRBM" evidence="7">
    <location>
        <begin position="1513"/>
        <end position="1588"/>
    </location>
</feature>
<evidence type="ECO:0000256" key="3">
    <source>
        <dbReference type="ARBA" id="ARBA00022806"/>
    </source>
</evidence>
<dbReference type="GO" id="GO:0003723">
    <property type="term" value="F:RNA binding"/>
    <property type="evidence" value="ECO:0007669"/>
    <property type="project" value="UniProtKB-UniRule"/>
</dbReference>
<evidence type="ECO:0000313" key="9">
    <source>
        <dbReference type="EMBL" id="CAE7233314.1"/>
    </source>
</evidence>
<dbReference type="PROSITE" id="PS50137">
    <property type="entry name" value="DS_RBD"/>
    <property type="match status" value="1"/>
</dbReference>
<dbReference type="PANTHER" id="PTHR18934">
    <property type="entry name" value="ATP-DEPENDENT RNA HELICASE"/>
    <property type="match status" value="1"/>
</dbReference>
<evidence type="ECO:0000256" key="5">
    <source>
        <dbReference type="PROSITE-ProRule" id="PRU00266"/>
    </source>
</evidence>
<evidence type="ECO:0000259" key="8">
    <source>
        <dbReference type="PROSITE" id="PS51194"/>
    </source>
</evidence>
<dbReference type="InterPro" id="IPR007502">
    <property type="entry name" value="Helicase-assoc_dom"/>
</dbReference>
<dbReference type="CDD" id="cd18791">
    <property type="entry name" value="SF2_C_RHA"/>
    <property type="match status" value="1"/>
</dbReference>
<name>A0A812KRR6_9DINO</name>
<dbReference type="EMBL" id="CAJNDS010000779">
    <property type="protein sequence ID" value="CAE7233314.1"/>
    <property type="molecule type" value="Genomic_DNA"/>
</dbReference>
<evidence type="ECO:0000256" key="1">
    <source>
        <dbReference type="ARBA" id="ARBA00022741"/>
    </source>
</evidence>
<reference evidence="9" key="1">
    <citation type="submission" date="2021-02" db="EMBL/GenBank/DDBJ databases">
        <authorList>
            <person name="Dougan E. K."/>
            <person name="Rhodes N."/>
            <person name="Thang M."/>
            <person name="Chan C."/>
        </authorList>
    </citation>
    <scope>NUCLEOTIDE SEQUENCE</scope>
</reference>
<dbReference type="GO" id="GO:0016787">
    <property type="term" value="F:hydrolase activity"/>
    <property type="evidence" value="ECO:0007669"/>
    <property type="project" value="UniProtKB-KW"/>
</dbReference>
<dbReference type="InterPro" id="IPR027417">
    <property type="entry name" value="P-loop_NTPase"/>
</dbReference>
<feature type="compositionally biased region" description="Acidic residues" evidence="6">
    <location>
        <begin position="991"/>
        <end position="1010"/>
    </location>
</feature>
<dbReference type="Gene3D" id="3.40.50.300">
    <property type="entry name" value="P-loop containing nucleotide triphosphate hydrolases"/>
    <property type="match status" value="2"/>
</dbReference>
<dbReference type="GO" id="GO:0005524">
    <property type="term" value="F:ATP binding"/>
    <property type="evidence" value="ECO:0007669"/>
    <property type="project" value="UniProtKB-KW"/>
</dbReference>
<dbReference type="PROSITE" id="PS51194">
    <property type="entry name" value="HELICASE_CTER"/>
    <property type="match status" value="1"/>
</dbReference>